<evidence type="ECO:0000313" key="3">
    <source>
        <dbReference type="Proteomes" id="UP000298416"/>
    </source>
</evidence>
<reference evidence="2" key="2">
    <citation type="submission" date="2020-08" db="EMBL/GenBank/DDBJ databases">
        <title>Plant Genome Project.</title>
        <authorList>
            <person name="Zhang R.-G."/>
        </authorList>
    </citation>
    <scope>NUCLEOTIDE SEQUENCE</scope>
    <source>
        <strain evidence="2">Huo1</strain>
        <tissue evidence="2">Leaf</tissue>
    </source>
</reference>
<dbReference type="Pfam" id="PF24626">
    <property type="entry name" value="SH3_Tf2-1"/>
    <property type="match status" value="1"/>
</dbReference>
<proteinExistence type="predicted"/>
<name>A0A8X8WZM4_SALSN</name>
<dbReference type="PANTHER" id="PTHR46148:SF52">
    <property type="entry name" value="OS04G0603800 PROTEIN"/>
    <property type="match status" value="1"/>
</dbReference>
<dbReference type="PANTHER" id="PTHR46148">
    <property type="entry name" value="CHROMO DOMAIN-CONTAINING PROTEIN"/>
    <property type="match status" value="1"/>
</dbReference>
<evidence type="ECO:0000313" key="2">
    <source>
        <dbReference type="EMBL" id="KAG6402978.1"/>
    </source>
</evidence>
<reference evidence="2" key="1">
    <citation type="submission" date="2018-01" db="EMBL/GenBank/DDBJ databases">
        <authorList>
            <person name="Mao J.F."/>
        </authorList>
    </citation>
    <scope>NUCLEOTIDE SEQUENCE</scope>
    <source>
        <strain evidence="2">Huo1</strain>
        <tissue evidence="2">Leaf</tissue>
    </source>
</reference>
<comment type="caution">
    <text evidence="2">The sequence shown here is derived from an EMBL/GenBank/DDBJ whole genome shotgun (WGS) entry which is preliminary data.</text>
</comment>
<keyword evidence="3" id="KW-1185">Reference proteome</keyword>
<gene>
    <name evidence="2" type="ORF">SASPL_135193</name>
</gene>
<accession>A0A8X8WZM4</accession>
<dbReference type="EMBL" id="PNBA02000013">
    <property type="protein sequence ID" value="KAG6402978.1"/>
    <property type="molecule type" value="Genomic_DNA"/>
</dbReference>
<protein>
    <recommendedName>
        <fullName evidence="1">Tf2-1-like SH3-like domain-containing protein</fullName>
    </recommendedName>
</protein>
<dbReference type="InterPro" id="IPR016197">
    <property type="entry name" value="Chromo-like_dom_sf"/>
</dbReference>
<organism evidence="2">
    <name type="scientific">Salvia splendens</name>
    <name type="common">Scarlet sage</name>
    <dbReference type="NCBI Taxonomy" id="180675"/>
    <lineage>
        <taxon>Eukaryota</taxon>
        <taxon>Viridiplantae</taxon>
        <taxon>Streptophyta</taxon>
        <taxon>Embryophyta</taxon>
        <taxon>Tracheophyta</taxon>
        <taxon>Spermatophyta</taxon>
        <taxon>Magnoliopsida</taxon>
        <taxon>eudicotyledons</taxon>
        <taxon>Gunneridae</taxon>
        <taxon>Pentapetalae</taxon>
        <taxon>asterids</taxon>
        <taxon>lamiids</taxon>
        <taxon>Lamiales</taxon>
        <taxon>Lamiaceae</taxon>
        <taxon>Nepetoideae</taxon>
        <taxon>Mentheae</taxon>
        <taxon>Salviinae</taxon>
        <taxon>Salvia</taxon>
        <taxon>Salvia subgen. Calosphace</taxon>
        <taxon>core Calosphace</taxon>
    </lineage>
</organism>
<sequence>MTPFEAVYGRPPPTLHAFLPGEIRAQSVLDTLRSRDEILKLLRLHLGRAQDRMMSAANKRRRDIEFSVGDMVYLKFRPHRQSSLFSGRNRKLAPRFFGPFRIEARIGTRAYRLKLPDDARIHPVFHVSLLKRAIGDAPVEATLPDSLVDATPPFLPDKVLARRTEHRDNATVDQVLIGWVGLGDDEATWMDETDDGKYTHAAKRGKRLEAARKKGKPAQGFEDVEEVSLANLQQFNRCPTFMQLLDLCFLVEYD</sequence>
<evidence type="ECO:0000259" key="1">
    <source>
        <dbReference type="Pfam" id="PF24626"/>
    </source>
</evidence>
<dbReference type="InterPro" id="IPR056924">
    <property type="entry name" value="SH3_Tf2-1"/>
</dbReference>
<dbReference type="AlphaFoldDB" id="A0A8X8WZM4"/>
<dbReference type="SUPFAM" id="SSF54160">
    <property type="entry name" value="Chromo domain-like"/>
    <property type="match status" value="1"/>
</dbReference>
<feature type="domain" description="Tf2-1-like SH3-like" evidence="1">
    <location>
        <begin position="69"/>
        <end position="133"/>
    </location>
</feature>
<dbReference type="Proteomes" id="UP000298416">
    <property type="component" value="Unassembled WGS sequence"/>
</dbReference>